<evidence type="ECO:0000256" key="13">
    <source>
        <dbReference type="ARBA" id="ARBA00023136"/>
    </source>
</evidence>
<evidence type="ECO:0000256" key="4">
    <source>
        <dbReference type="ARBA" id="ARBA00010561"/>
    </source>
</evidence>
<evidence type="ECO:0000256" key="15">
    <source>
        <dbReference type="ARBA" id="ARBA00032605"/>
    </source>
</evidence>
<feature type="transmembrane region" description="Helical" evidence="19">
    <location>
        <begin position="184"/>
        <end position="216"/>
    </location>
</feature>
<dbReference type="PANTHER" id="PTHR34148:SF1">
    <property type="entry name" value="ADENOSYLCOBINAMIDE-GDP RIBAZOLETRANSFERASE"/>
    <property type="match status" value="1"/>
</dbReference>
<evidence type="ECO:0000256" key="8">
    <source>
        <dbReference type="ARBA" id="ARBA00022573"/>
    </source>
</evidence>
<organism evidence="20 21">
    <name type="scientific">Litchfieldella rifensis</name>
    <dbReference type="NCBI Taxonomy" id="762643"/>
    <lineage>
        <taxon>Bacteria</taxon>
        <taxon>Pseudomonadati</taxon>
        <taxon>Pseudomonadota</taxon>
        <taxon>Gammaproteobacteria</taxon>
        <taxon>Oceanospirillales</taxon>
        <taxon>Halomonadaceae</taxon>
        <taxon>Litchfieldella</taxon>
    </lineage>
</organism>
<feature type="transmembrane region" description="Helical" evidence="19">
    <location>
        <begin position="111"/>
        <end position="133"/>
    </location>
</feature>
<reference evidence="21" key="1">
    <citation type="journal article" date="2019" name="Int. J. Syst. Evol. Microbiol.">
        <title>The Global Catalogue of Microorganisms (GCM) 10K type strain sequencing project: providing services to taxonomists for standard genome sequencing and annotation.</title>
        <authorList>
            <consortium name="The Broad Institute Genomics Platform"/>
            <consortium name="The Broad Institute Genome Sequencing Center for Infectious Disease"/>
            <person name="Wu L."/>
            <person name="Ma J."/>
        </authorList>
    </citation>
    <scope>NUCLEOTIDE SEQUENCE [LARGE SCALE GENOMIC DNA]</scope>
    <source>
        <strain evidence="21">CECT 7698</strain>
    </source>
</reference>
<keyword evidence="13 19" id="KW-0472">Membrane</keyword>
<evidence type="ECO:0000256" key="14">
    <source>
        <dbReference type="ARBA" id="ARBA00025228"/>
    </source>
</evidence>
<comment type="cofactor">
    <cofactor evidence="1 19">
        <name>Mg(2+)</name>
        <dbReference type="ChEBI" id="CHEBI:18420"/>
    </cofactor>
</comment>
<keyword evidence="21" id="KW-1185">Reference proteome</keyword>
<evidence type="ECO:0000256" key="17">
    <source>
        <dbReference type="ARBA" id="ARBA00048623"/>
    </source>
</evidence>
<comment type="similarity">
    <text evidence="4 19">Belongs to the CobS family.</text>
</comment>
<name>A0ABV7LLQ0_9GAMM</name>
<evidence type="ECO:0000313" key="20">
    <source>
        <dbReference type="EMBL" id="MFC3283457.1"/>
    </source>
</evidence>
<keyword evidence="7 19" id="KW-1003">Cell membrane</keyword>
<evidence type="ECO:0000256" key="10">
    <source>
        <dbReference type="ARBA" id="ARBA00022692"/>
    </source>
</evidence>
<dbReference type="Proteomes" id="UP001595579">
    <property type="component" value="Unassembled WGS sequence"/>
</dbReference>
<evidence type="ECO:0000256" key="16">
    <source>
        <dbReference type="ARBA" id="ARBA00032853"/>
    </source>
</evidence>
<feature type="transmembrane region" description="Helical" evidence="19">
    <location>
        <begin position="34"/>
        <end position="53"/>
    </location>
</feature>
<feature type="transmembrane region" description="Helical" evidence="19">
    <location>
        <begin position="140"/>
        <end position="164"/>
    </location>
</feature>
<dbReference type="Pfam" id="PF02654">
    <property type="entry name" value="CobS"/>
    <property type="match status" value="1"/>
</dbReference>
<keyword evidence="12 19" id="KW-1133">Transmembrane helix</keyword>
<dbReference type="GO" id="GO:0051073">
    <property type="term" value="F:adenosylcobinamide-GDP ribazoletransferase activity"/>
    <property type="evidence" value="ECO:0007669"/>
    <property type="project" value="UniProtKB-EC"/>
</dbReference>
<evidence type="ECO:0000256" key="18">
    <source>
        <dbReference type="ARBA" id="ARBA00049504"/>
    </source>
</evidence>
<feature type="transmembrane region" description="Helical" evidence="19">
    <location>
        <begin position="65"/>
        <end position="83"/>
    </location>
</feature>
<evidence type="ECO:0000256" key="3">
    <source>
        <dbReference type="ARBA" id="ARBA00004663"/>
    </source>
</evidence>
<keyword evidence="11 19" id="KW-0460">Magnesium</keyword>
<dbReference type="NCBIfam" id="TIGR00317">
    <property type="entry name" value="cobS"/>
    <property type="match status" value="1"/>
</dbReference>
<evidence type="ECO:0000256" key="12">
    <source>
        <dbReference type="ARBA" id="ARBA00022989"/>
    </source>
</evidence>
<dbReference type="EMBL" id="JBHRUG010000017">
    <property type="protein sequence ID" value="MFC3283457.1"/>
    <property type="molecule type" value="Genomic_DNA"/>
</dbReference>
<evidence type="ECO:0000256" key="7">
    <source>
        <dbReference type="ARBA" id="ARBA00022475"/>
    </source>
</evidence>
<evidence type="ECO:0000256" key="6">
    <source>
        <dbReference type="ARBA" id="ARBA00015850"/>
    </source>
</evidence>
<keyword evidence="9 19" id="KW-0808">Transferase</keyword>
<accession>A0ABV7LLQ0</accession>
<dbReference type="InterPro" id="IPR003805">
    <property type="entry name" value="CobS"/>
</dbReference>
<comment type="subcellular location">
    <subcellularLocation>
        <location evidence="2 19">Cell membrane</location>
        <topology evidence="2 19">Multi-pass membrane protein</topology>
    </subcellularLocation>
</comment>
<comment type="catalytic activity">
    <reaction evidence="18 19">
        <text>alpha-ribazole 5'-phosphate + adenosylcob(III)inamide-GDP = adenosylcob(III)alamin 5'-phosphate + GMP + H(+)</text>
        <dbReference type="Rhea" id="RHEA:23560"/>
        <dbReference type="ChEBI" id="CHEBI:15378"/>
        <dbReference type="ChEBI" id="CHEBI:57918"/>
        <dbReference type="ChEBI" id="CHEBI:58115"/>
        <dbReference type="ChEBI" id="CHEBI:60487"/>
        <dbReference type="ChEBI" id="CHEBI:60493"/>
        <dbReference type="EC" id="2.7.8.26"/>
    </reaction>
</comment>
<keyword evidence="10 19" id="KW-0812">Transmembrane</keyword>
<evidence type="ECO:0000256" key="2">
    <source>
        <dbReference type="ARBA" id="ARBA00004651"/>
    </source>
</evidence>
<dbReference type="EC" id="2.7.8.26" evidence="5 19"/>
<feature type="transmembrane region" description="Helical" evidence="19">
    <location>
        <begin position="228"/>
        <end position="248"/>
    </location>
</feature>
<evidence type="ECO:0000256" key="19">
    <source>
        <dbReference type="HAMAP-Rule" id="MF_00719"/>
    </source>
</evidence>
<sequence>MTRSLGFGVLLALQFLTRLPVPVQCPWNADTSRWAVRCYPLVGLLLGGILALTGRLLEGWLPTPMLALLLLSLWVALTGGLHLDGLMDVADALGSNASLERRWAIMKDPHVGSFGIIALVFLLVWKGTLLLALLESGVSLAVLVAVLALGRFGAVALLVLSPAARPEGMAWAWKQHLGHRDLLLALWPLPLCFWLLPGGMVLFAALVPFLLLYGLAMIRAFKGINGDIVGAAIEGGELWLLLVAWIWWSSAMG</sequence>
<dbReference type="PANTHER" id="PTHR34148">
    <property type="entry name" value="ADENOSYLCOBINAMIDE-GDP RIBAZOLETRANSFERASE"/>
    <property type="match status" value="1"/>
</dbReference>
<comment type="catalytic activity">
    <reaction evidence="17 19">
        <text>alpha-ribazole + adenosylcob(III)inamide-GDP = adenosylcob(III)alamin + GMP + H(+)</text>
        <dbReference type="Rhea" id="RHEA:16049"/>
        <dbReference type="ChEBI" id="CHEBI:10329"/>
        <dbReference type="ChEBI" id="CHEBI:15378"/>
        <dbReference type="ChEBI" id="CHEBI:18408"/>
        <dbReference type="ChEBI" id="CHEBI:58115"/>
        <dbReference type="ChEBI" id="CHEBI:60487"/>
        <dbReference type="EC" id="2.7.8.26"/>
    </reaction>
</comment>
<comment type="function">
    <text evidence="14 19">Joins adenosylcobinamide-GDP and alpha-ribazole to generate adenosylcobalamin (Ado-cobalamin). Also synthesizes adenosylcobalamin 5'-phosphate from adenosylcobinamide-GDP and alpha-ribazole 5'-phosphate.</text>
</comment>
<evidence type="ECO:0000256" key="1">
    <source>
        <dbReference type="ARBA" id="ARBA00001946"/>
    </source>
</evidence>
<keyword evidence="8 19" id="KW-0169">Cobalamin biosynthesis</keyword>
<evidence type="ECO:0000256" key="9">
    <source>
        <dbReference type="ARBA" id="ARBA00022679"/>
    </source>
</evidence>
<dbReference type="HAMAP" id="MF_00719">
    <property type="entry name" value="CobS"/>
    <property type="match status" value="1"/>
</dbReference>
<gene>
    <name evidence="19 20" type="primary">cobS</name>
    <name evidence="20" type="ORF">ACFOEV_07540</name>
</gene>
<evidence type="ECO:0000313" key="21">
    <source>
        <dbReference type="Proteomes" id="UP001595579"/>
    </source>
</evidence>
<comment type="caution">
    <text evidence="20">The sequence shown here is derived from an EMBL/GenBank/DDBJ whole genome shotgun (WGS) entry which is preliminary data.</text>
</comment>
<proteinExistence type="inferred from homology"/>
<evidence type="ECO:0000256" key="11">
    <source>
        <dbReference type="ARBA" id="ARBA00022842"/>
    </source>
</evidence>
<dbReference type="RefSeq" id="WP_386772524.1">
    <property type="nucleotide sequence ID" value="NZ_JBHRUG010000017.1"/>
</dbReference>
<protein>
    <recommendedName>
        <fullName evidence="6 19">Adenosylcobinamide-GDP ribazoletransferase</fullName>
        <ecNumber evidence="5 19">2.7.8.26</ecNumber>
    </recommendedName>
    <alternativeName>
        <fullName evidence="16 19">Cobalamin synthase</fullName>
    </alternativeName>
    <alternativeName>
        <fullName evidence="15 19">Cobalamin-5'-phosphate synthase</fullName>
    </alternativeName>
</protein>
<comment type="pathway">
    <text evidence="3 19">Cofactor biosynthesis; adenosylcobalamin biosynthesis; adenosylcobalamin from cob(II)yrinate a,c-diamide: step 7/7.</text>
</comment>
<evidence type="ECO:0000256" key="5">
    <source>
        <dbReference type="ARBA" id="ARBA00013200"/>
    </source>
</evidence>